<evidence type="ECO:0000256" key="1">
    <source>
        <dbReference type="SAM" id="Phobius"/>
    </source>
</evidence>
<dbReference type="Proteomes" id="UP001168098">
    <property type="component" value="Unassembled WGS sequence"/>
</dbReference>
<sequence length="1237" mass="143079">MVWLEERQRKGRWEGKLRWSLMKLRLMSCNVRGMHDPDKRMVIKSMVRKHKPDLVCFQETKMKEMSDRIVRRLGIGRNLGWASLDARGSAGGVLIMWDKRVLEGLEVEMGSFSISCRFRICGEGSVWVFSGLYGPTNGRERRELWEELAAVKGLWDDPWCIAGDFNVVRFPVETSNGRQLSNMMREFSGFIDEFELVDPPLGGGAFTWSGGEGGSLKARLDRFLFSGDWEDLVLGAMQILLSRPVSDHCPILLDCGGMRKGKSPFRFENMWLREEGFMDKLKDWWQSYNFRGTPSFVLAKKLQALKNDLRMWNKETLGNVSARKDAVLERLNYWDGLERLGSLSEDDRRSQQIARDEFNHCAILEEISWRQKSRALWLKEGDSNTKFFHRMANARRKGNFISSLTVKGVRLDKEEELKEGIGAYFKSLFEEPQGRRPEVESGLFKTLDSLDNELLEGQFSEEEVSKALSDLGGDKAPGPDGFTLAFWKFCWPIVGGELMQVFEELHVQNAVFRSLNATFLVLIPKKEGVSDVQDFRPISLVGSLYKIMAKVLVNRLKKVMGKVVLNSQNAFVGGRQILDAVLVANEAIDSRNRNAGAGYVCKLDIEKAYDHVSWRFLLSVLEKMGFGPKWRSWIFFCISTVRMAVLVNGTPTEFFSTFRGLRQGDPLSPYLFVLIMEAFSSLISRAEEKGFIRGFKVMGRRGEGVSVSHLLFADDTLLFCEDNRDQLEFWKWIVYCFEVVLGLKINMQKSEIIPVGGVEDLDRAAAVFGCKVGNLPTTYLRLPLGASHNSCRVWDGVEERFKRKLATWKTQYLSKGGRLTLIKSTLSNLPIYFMSLFVIPRKVRLRLEKIQREFLWGDLEERRKLHLVRWAVICKDKRHGGLGLRHLKDFNQALLGKWLWRFSLERESFWRKVIVGKFGEEEGGWTTREVRESYGMGLWKNIRKGWEEFFLRTSILIGNGRRTSFWWDTWVGDSKLKDLYPLLFRNAMQNSAVVADLWGRQGDGGGGWEVNFRRSFHDWELDEVTRFLNHISAVNVQEGEDSLVWKIERRGKFNVKSYYRSLKDENGPLFPAKEVWDLHAPSRTHFFAWEAVWGKISTVDRLMRRGWSMVNRCILCKENEEAADHILIHCGKARELWTLLLSIFGVVWVFPASVSNLLLEWKFKGLGKKRCAIWRMAPICLFWCIWGERNQRTFKEEEMSDSSLRNLFSRSLFEWFQQILVLDYLTFFNFLGDGLVV</sequence>
<keyword evidence="4" id="KW-1185">Reference proteome</keyword>
<dbReference type="PROSITE" id="PS50878">
    <property type="entry name" value="RT_POL"/>
    <property type="match status" value="1"/>
</dbReference>
<evidence type="ECO:0000259" key="2">
    <source>
        <dbReference type="PROSITE" id="PS50878"/>
    </source>
</evidence>
<protein>
    <recommendedName>
        <fullName evidence="2">Reverse transcriptase domain-containing protein</fullName>
    </recommendedName>
</protein>
<dbReference type="InterPro" id="IPR026960">
    <property type="entry name" value="RVT-Znf"/>
</dbReference>
<dbReference type="SUPFAM" id="SSF56672">
    <property type="entry name" value="DNA/RNA polymerases"/>
    <property type="match status" value="1"/>
</dbReference>
<dbReference type="Pfam" id="PF13966">
    <property type="entry name" value="zf-RVT"/>
    <property type="match status" value="1"/>
</dbReference>
<organism evidence="3 4">
    <name type="scientific">Vitis rotundifolia</name>
    <name type="common">Muscadine grape</name>
    <dbReference type="NCBI Taxonomy" id="103349"/>
    <lineage>
        <taxon>Eukaryota</taxon>
        <taxon>Viridiplantae</taxon>
        <taxon>Streptophyta</taxon>
        <taxon>Embryophyta</taxon>
        <taxon>Tracheophyta</taxon>
        <taxon>Spermatophyta</taxon>
        <taxon>Magnoliopsida</taxon>
        <taxon>eudicotyledons</taxon>
        <taxon>Gunneridae</taxon>
        <taxon>Pentapetalae</taxon>
        <taxon>rosids</taxon>
        <taxon>Vitales</taxon>
        <taxon>Vitaceae</taxon>
        <taxon>Viteae</taxon>
        <taxon>Vitis</taxon>
    </lineage>
</organism>
<dbReference type="Gene3D" id="3.60.10.10">
    <property type="entry name" value="Endonuclease/exonuclease/phosphatase"/>
    <property type="match status" value="1"/>
</dbReference>
<dbReference type="GO" id="GO:0003824">
    <property type="term" value="F:catalytic activity"/>
    <property type="evidence" value="ECO:0007669"/>
    <property type="project" value="InterPro"/>
</dbReference>
<keyword evidence="1" id="KW-1133">Transmembrane helix</keyword>
<dbReference type="InterPro" id="IPR036691">
    <property type="entry name" value="Endo/exonu/phosph_ase_sf"/>
</dbReference>
<dbReference type="CDD" id="cd01650">
    <property type="entry name" value="RT_nLTR_like"/>
    <property type="match status" value="1"/>
</dbReference>
<name>A0AA38Z0F5_VITRO</name>
<dbReference type="AlphaFoldDB" id="A0AA38Z0F5"/>
<gene>
    <name evidence="3" type="ORF">PVL29_019375</name>
</gene>
<dbReference type="PANTHER" id="PTHR33116:SF78">
    <property type="entry name" value="OS12G0587133 PROTEIN"/>
    <property type="match status" value="1"/>
</dbReference>
<dbReference type="Pfam" id="PF00078">
    <property type="entry name" value="RVT_1"/>
    <property type="match status" value="1"/>
</dbReference>
<proteinExistence type="predicted"/>
<feature type="domain" description="Reverse transcriptase" evidence="2">
    <location>
        <begin position="504"/>
        <end position="772"/>
    </location>
</feature>
<evidence type="ECO:0000313" key="3">
    <source>
        <dbReference type="EMBL" id="KAJ9680071.1"/>
    </source>
</evidence>
<evidence type="ECO:0000313" key="4">
    <source>
        <dbReference type="Proteomes" id="UP001168098"/>
    </source>
</evidence>
<dbReference type="InterPro" id="IPR005135">
    <property type="entry name" value="Endo/exonuclease/phosphatase"/>
</dbReference>
<accession>A0AA38Z0F5</accession>
<dbReference type="SUPFAM" id="SSF56219">
    <property type="entry name" value="DNase I-like"/>
    <property type="match status" value="1"/>
</dbReference>
<dbReference type="Pfam" id="PF03372">
    <property type="entry name" value="Exo_endo_phos"/>
    <property type="match status" value="1"/>
</dbReference>
<dbReference type="EMBL" id="JARBHA010000015">
    <property type="protein sequence ID" value="KAJ9680071.1"/>
    <property type="molecule type" value="Genomic_DNA"/>
</dbReference>
<dbReference type="InterPro" id="IPR043502">
    <property type="entry name" value="DNA/RNA_pol_sf"/>
</dbReference>
<feature type="transmembrane region" description="Helical" evidence="1">
    <location>
        <begin position="1136"/>
        <end position="1159"/>
    </location>
</feature>
<keyword evidence="1" id="KW-0472">Membrane</keyword>
<comment type="caution">
    <text evidence="3">The sequence shown here is derived from an EMBL/GenBank/DDBJ whole genome shotgun (WGS) entry which is preliminary data.</text>
</comment>
<reference evidence="3 4" key="1">
    <citation type="journal article" date="2023" name="BMC Biotechnol.">
        <title>Vitis rotundifolia cv Carlos genome sequencing.</title>
        <authorList>
            <person name="Huff M."/>
            <person name="Hulse-Kemp A."/>
            <person name="Scheffler B."/>
            <person name="Youngblood R."/>
            <person name="Simpson S."/>
            <person name="Babiker E."/>
            <person name="Staton M."/>
        </authorList>
    </citation>
    <scope>NUCLEOTIDE SEQUENCE [LARGE SCALE GENOMIC DNA]</scope>
    <source>
        <tissue evidence="3">Leaf</tissue>
    </source>
</reference>
<keyword evidence="1" id="KW-0812">Transmembrane</keyword>
<dbReference type="InterPro" id="IPR000477">
    <property type="entry name" value="RT_dom"/>
</dbReference>
<dbReference type="PANTHER" id="PTHR33116">
    <property type="entry name" value="REVERSE TRANSCRIPTASE ZINC-BINDING DOMAIN-CONTAINING PROTEIN-RELATED-RELATED"/>
    <property type="match status" value="1"/>
</dbReference>